<feature type="transmembrane region" description="Helical" evidence="1">
    <location>
        <begin position="230"/>
        <end position="254"/>
    </location>
</feature>
<keyword evidence="4" id="KW-1185">Reference proteome</keyword>
<evidence type="ECO:0000256" key="2">
    <source>
        <dbReference type="SAM" id="SignalP"/>
    </source>
</evidence>
<dbReference type="InterPro" id="IPR019088">
    <property type="entry name" value="CHP02186-rel_TM"/>
</dbReference>
<keyword evidence="2" id="KW-0732">Signal</keyword>
<accession>A0ABW9Y421</accession>
<evidence type="ECO:0000313" key="3">
    <source>
        <dbReference type="EMBL" id="NBE06682.1"/>
    </source>
</evidence>
<evidence type="ECO:0000256" key="1">
    <source>
        <dbReference type="SAM" id="Phobius"/>
    </source>
</evidence>
<dbReference type="Proteomes" id="UP001517376">
    <property type="component" value="Unassembled WGS sequence"/>
</dbReference>
<dbReference type="RefSeq" id="WP_161765658.1">
    <property type="nucleotide sequence ID" value="NZ_JAAATW010000001.1"/>
</dbReference>
<feature type="signal peptide" evidence="2">
    <location>
        <begin position="1"/>
        <end position="22"/>
    </location>
</feature>
<feature type="chain" id="PRO_5045184890" description="TIGR02186 family protein" evidence="2">
    <location>
        <begin position="23"/>
        <end position="256"/>
    </location>
</feature>
<protein>
    <recommendedName>
        <fullName evidence="5">TIGR02186 family protein</fullName>
    </recommendedName>
</protein>
<gene>
    <name evidence="3" type="ORF">GU920_04000</name>
</gene>
<dbReference type="Pfam" id="PF09608">
    <property type="entry name" value="Alph_Pro_TM"/>
    <property type="match status" value="1"/>
</dbReference>
<evidence type="ECO:0008006" key="5">
    <source>
        <dbReference type="Google" id="ProtNLM"/>
    </source>
</evidence>
<sequence length="256" mass="27971">MRWLALALALLPPVLLPLPAMAVESIVAGLSQNRVSITADFDGSEILVYGAVKRNAPAPEGPIEVIITVEGPSTPVTIRKKDRRAGIWINTEAVEVDAAPSFYAVATTGPLRQVLSETEDLRHRITLPRVIRAVGAATEDGGPDDFIDAMQRIRQAESRYMVLQGAVEFTEQTLFRSDIVLPANLTEGEYRVRIFLTREGRVVDAQDRVVGVRKEGLERLLFNLSREQPLIYGLLSLVMAAGAGWAASAGFAVLRR</sequence>
<reference evidence="4" key="1">
    <citation type="submission" date="2020-01" db="EMBL/GenBank/DDBJ databases">
        <title>Sphingomonas sp. strain CSW-10.</title>
        <authorList>
            <person name="Chen W.-M."/>
        </authorList>
    </citation>
    <scope>NUCLEOTIDE SEQUENCE [LARGE SCALE GENOMIC DNA]</scope>
    <source>
        <strain evidence="4">CCP-1</strain>
    </source>
</reference>
<keyword evidence="1" id="KW-0812">Transmembrane</keyword>
<name>A0ABW9Y421_9RHOB</name>
<proteinExistence type="predicted"/>
<comment type="caution">
    <text evidence="3">The sequence shown here is derived from an EMBL/GenBank/DDBJ whole genome shotgun (WGS) entry which is preliminary data.</text>
</comment>
<keyword evidence="1" id="KW-1133">Transmembrane helix</keyword>
<keyword evidence="1" id="KW-0472">Membrane</keyword>
<dbReference type="EMBL" id="JAAATW010000001">
    <property type="protein sequence ID" value="NBE06682.1"/>
    <property type="molecule type" value="Genomic_DNA"/>
</dbReference>
<evidence type="ECO:0000313" key="4">
    <source>
        <dbReference type="Proteomes" id="UP001517376"/>
    </source>
</evidence>
<organism evidence="3 4">
    <name type="scientific">Paragemmobacter ruber</name>
    <dbReference type="NCBI Taxonomy" id="1985673"/>
    <lineage>
        <taxon>Bacteria</taxon>
        <taxon>Pseudomonadati</taxon>
        <taxon>Pseudomonadota</taxon>
        <taxon>Alphaproteobacteria</taxon>
        <taxon>Rhodobacterales</taxon>
        <taxon>Paracoccaceae</taxon>
        <taxon>Paragemmobacter</taxon>
    </lineage>
</organism>